<keyword evidence="2" id="KW-1185">Reference proteome</keyword>
<reference evidence="1 2" key="1">
    <citation type="submission" date="2017-07" db="EMBL/GenBank/DDBJ databases">
        <authorList>
            <person name="Talla V."/>
            <person name="Backstrom N."/>
        </authorList>
    </citation>
    <scope>NUCLEOTIDE SEQUENCE [LARGE SCALE GENOMIC DNA]</scope>
</reference>
<gene>
    <name evidence="1" type="ORF">LSINAPIS_LOCUS1270</name>
</gene>
<protein>
    <submittedName>
        <fullName evidence="1">Uncharacterized protein</fullName>
    </submittedName>
</protein>
<dbReference type="EMBL" id="FZQP02000176">
    <property type="protein sequence ID" value="VVC87740.1"/>
    <property type="molecule type" value="Genomic_DNA"/>
</dbReference>
<dbReference type="Proteomes" id="UP000324832">
    <property type="component" value="Unassembled WGS sequence"/>
</dbReference>
<accession>A0A5E4PQU6</accession>
<evidence type="ECO:0000313" key="2">
    <source>
        <dbReference type="Proteomes" id="UP000324832"/>
    </source>
</evidence>
<evidence type="ECO:0000313" key="1">
    <source>
        <dbReference type="EMBL" id="VVC87740.1"/>
    </source>
</evidence>
<dbReference type="AlphaFoldDB" id="A0A5E4PQU6"/>
<organism evidence="1 2">
    <name type="scientific">Leptidea sinapis</name>
    <dbReference type="NCBI Taxonomy" id="189913"/>
    <lineage>
        <taxon>Eukaryota</taxon>
        <taxon>Metazoa</taxon>
        <taxon>Ecdysozoa</taxon>
        <taxon>Arthropoda</taxon>
        <taxon>Hexapoda</taxon>
        <taxon>Insecta</taxon>
        <taxon>Pterygota</taxon>
        <taxon>Neoptera</taxon>
        <taxon>Endopterygota</taxon>
        <taxon>Lepidoptera</taxon>
        <taxon>Glossata</taxon>
        <taxon>Ditrysia</taxon>
        <taxon>Papilionoidea</taxon>
        <taxon>Pieridae</taxon>
        <taxon>Dismorphiinae</taxon>
        <taxon>Leptidea</taxon>
    </lineage>
</organism>
<sequence length="66" mass="7380">MHAFATKDAMKSSFPYCFDIKAGLRPLTTSSNGTGIGIKEYTRDATPYSFKDNRTKMKINRVEATV</sequence>
<name>A0A5E4PQU6_9NEOP</name>
<proteinExistence type="predicted"/>